<keyword evidence="1" id="KW-0472">Membrane</keyword>
<feature type="transmembrane region" description="Helical" evidence="1">
    <location>
        <begin position="112"/>
        <end position="135"/>
    </location>
</feature>
<dbReference type="NCBIfam" id="TIGR00697">
    <property type="entry name" value="queuosine precursor transporter"/>
    <property type="match status" value="1"/>
</dbReference>
<dbReference type="EMBL" id="AYYC01000731">
    <property type="protein sequence ID" value="ETK03667.1"/>
    <property type="molecule type" value="Genomic_DNA"/>
</dbReference>
<feature type="transmembrane region" description="Helical" evidence="1">
    <location>
        <begin position="183"/>
        <end position="203"/>
    </location>
</feature>
<dbReference type="AlphaFoldDB" id="W2CB53"/>
<dbReference type="PANTHER" id="PTHR34300:SF2">
    <property type="entry name" value="QUEUOSINE PRECURSOR TRANSPORTER-RELATED"/>
    <property type="match status" value="1"/>
</dbReference>
<evidence type="ECO:0000256" key="1">
    <source>
        <dbReference type="HAMAP-Rule" id="MF_02088"/>
    </source>
</evidence>
<evidence type="ECO:0000313" key="2">
    <source>
        <dbReference type="EMBL" id="ETK03667.1"/>
    </source>
</evidence>
<comment type="caution">
    <text evidence="2">The sequence shown here is derived from an EMBL/GenBank/DDBJ whole genome shotgun (WGS) entry which is preliminary data.</text>
</comment>
<feature type="transmembrane region" description="Helical" evidence="1">
    <location>
        <begin position="147"/>
        <end position="171"/>
    </location>
</feature>
<reference evidence="2 3" key="1">
    <citation type="submission" date="2013-11" db="EMBL/GenBank/DDBJ databases">
        <title>Single cell genomics of uncultured Tannerella BU063 (oral taxon 286).</title>
        <authorList>
            <person name="Beall C.J."/>
            <person name="Campbell A.G."/>
            <person name="Griffen A.L."/>
            <person name="Podar M."/>
            <person name="Leys E.J."/>
        </authorList>
    </citation>
    <scope>NUCLEOTIDE SEQUENCE [LARGE SCALE GENOMIC DNA]</scope>
    <source>
        <strain evidence="2">Cell 5</strain>
    </source>
</reference>
<proteinExistence type="inferred from homology"/>
<dbReference type="PANTHER" id="PTHR34300">
    <property type="entry name" value="QUEUOSINE PRECURSOR TRANSPORTER-RELATED"/>
    <property type="match status" value="1"/>
</dbReference>
<comment type="similarity">
    <text evidence="1">Belongs to the vitamin uptake transporter (VUT/ECF) (TC 2.A.88) family. Q precursor transporter subfamily.</text>
</comment>
<dbReference type="Proteomes" id="UP000018872">
    <property type="component" value="Unassembled WGS sequence"/>
</dbReference>
<dbReference type="PATRIC" id="fig|1410950.3.peg.1907"/>
<dbReference type="Pfam" id="PF02592">
    <property type="entry name" value="Vut_1"/>
    <property type="match status" value="1"/>
</dbReference>
<keyword evidence="1" id="KW-1003">Cell membrane</keyword>
<dbReference type="GO" id="GO:0022857">
    <property type="term" value="F:transmembrane transporter activity"/>
    <property type="evidence" value="ECO:0007669"/>
    <property type="project" value="UniProtKB-UniRule"/>
</dbReference>
<comment type="function">
    <text evidence="1">Involved in the import of queuosine (Q) precursors, required for Q precursor salvage.</text>
</comment>
<sequence>MKSKVSVSFMMLGVLFCTCLVASNLLETKVVRLWQMPGGHILSVTAGLLVFPVSYIINDCIAEVWGYRKARLIIWLGFAMNFLVIILSRVAVMLPAAPFWEGEEAFNFVFGLAPRIAAASLLAFLVGSFLNAYVMSRMKIRSAGRNFSARAILSTLVGESADSLLFFPIAFGGIIPADELLKMIAVQALLKTLYEILILPVTIRVVHYIKRVDETDTYDEGISYNVWKIKEL</sequence>
<feature type="transmembrane region" description="Helical" evidence="1">
    <location>
        <begin position="70"/>
        <end position="92"/>
    </location>
</feature>
<keyword evidence="1" id="KW-1133">Transmembrane helix</keyword>
<dbReference type="HAMAP" id="MF_02088">
    <property type="entry name" value="Q_prec_transport"/>
    <property type="match status" value="1"/>
</dbReference>
<gene>
    <name evidence="2" type="ORF">T229_12515</name>
</gene>
<feature type="transmembrane region" description="Helical" evidence="1">
    <location>
        <begin position="38"/>
        <end position="58"/>
    </location>
</feature>
<accession>W2CB53</accession>
<keyword evidence="1" id="KW-0813">Transport</keyword>
<dbReference type="GO" id="GO:0005886">
    <property type="term" value="C:plasma membrane"/>
    <property type="evidence" value="ECO:0007669"/>
    <property type="project" value="UniProtKB-SubCell"/>
</dbReference>
<comment type="subcellular location">
    <subcellularLocation>
        <location evidence="1">Cell membrane</location>
        <topology evidence="1">Multi-pass membrane protein</topology>
    </subcellularLocation>
</comment>
<protein>
    <recommendedName>
        <fullName evidence="1">Probable queuosine precursor transporter</fullName>
        <shortName evidence="1">Q precursor transporter</shortName>
    </recommendedName>
</protein>
<keyword evidence="1" id="KW-0812">Transmembrane</keyword>
<name>W2CB53_9BACT</name>
<evidence type="ECO:0000313" key="3">
    <source>
        <dbReference type="Proteomes" id="UP000018872"/>
    </source>
</evidence>
<dbReference type="InterPro" id="IPR003744">
    <property type="entry name" value="YhhQ"/>
</dbReference>
<organism evidence="2 3">
    <name type="scientific">Tannerella sp. oral taxon BU063 isolate Cell 5</name>
    <dbReference type="NCBI Taxonomy" id="1410950"/>
    <lineage>
        <taxon>Bacteria</taxon>
        <taxon>Pseudomonadati</taxon>
        <taxon>Bacteroidota</taxon>
        <taxon>Bacteroidia</taxon>
        <taxon>Bacteroidales</taxon>
        <taxon>Tannerellaceae</taxon>
        <taxon>Tannerella</taxon>
    </lineage>
</organism>